<proteinExistence type="predicted"/>
<protein>
    <submittedName>
        <fullName evidence="2">Uncharacterized protein</fullName>
    </submittedName>
</protein>
<feature type="transmembrane region" description="Helical" evidence="1">
    <location>
        <begin position="43"/>
        <end position="61"/>
    </location>
</feature>
<dbReference type="AlphaFoldDB" id="A0A0B4XTN2"/>
<evidence type="ECO:0000256" key="1">
    <source>
        <dbReference type="SAM" id="Phobius"/>
    </source>
</evidence>
<keyword evidence="1" id="KW-1133">Transmembrane helix</keyword>
<dbReference type="KEGG" id="apac:S7S_16250"/>
<organism evidence="2 3">
    <name type="scientific">Isoalcanivorax pacificus W11-5</name>
    <dbReference type="NCBI Taxonomy" id="391936"/>
    <lineage>
        <taxon>Bacteria</taxon>
        <taxon>Pseudomonadati</taxon>
        <taxon>Pseudomonadota</taxon>
        <taxon>Gammaproteobacteria</taxon>
        <taxon>Oceanospirillales</taxon>
        <taxon>Alcanivoracaceae</taxon>
        <taxon>Isoalcanivorax</taxon>
    </lineage>
</organism>
<dbReference type="STRING" id="391936.S7S_16250"/>
<keyword evidence="1" id="KW-0472">Membrane</keyword>
<feature type="transmembrane region" description="Helical" evidence="1">
    <location>
        <begin position="12"/>
        <end position="37"/>
    </location>
</feature>
<dbReference type="HOGENOM" id="CLU_200178_1_1_6"/>
<keyword evidence="1" id="KW-0812">Transmembrane</keyword>
<reference evidence="2 3" key="1">
    <citation type="journal article" date="2012" name="J. Bacteriol.">
        <title>Genome sequence of an alkane-degrading bacterium, Alcanivorax pacificus type strain W11-5, isolated from deep sea sediment.</title>
        <authorList>
            <person name="Lai Q."/>
            <person name="Shao Z."/>
        </authorList>
    </citation>
    <scope>NUCLEOTIDE SEQUENCE [LARGE SCALE GENOMIC DNA]</scope>
    <source>
        <strain evidence="2 3">W11-5</strain>
    </source>
</reference>
<name>A0A0B4XTN2_9GAMM</name>
<dbReference type="Proteomes" id="UP000006764">
    <property type="component" value="Chromosome"/>
</dbReference>
<dbReference type="RefSeq" id="WP_008733247.1">
    <property type="nucleotide sequence ID" value="NZ_CP004387.1"/>
</dbReference>
<gene>
    <name evidence="2" type="ORF">S7S_16250</name>
</gene>
<evidence type="ECO:0000313" key="2">
    <source>
        <dbReference type="EMBL" id="AJD49662.1"/>
    </source>
</evidence>
<evidence type="ECO:0000313" key="3">
    <source>
        <dbReference type="Proteomes" id="UP000006764"/>
    </source>
</evidence>
<accession>A0A0B4XTN2</accession>
<keyword evidence="3" id="KW-1185">Reference proteome</keyword>
<sequence length="69" mass="7312">MTPSPRARRSNTFWQIFALPLVTALASLVGLVAALLGDGPLNVIAWIGLAVPVGLVCWAMACKPGRPER</sequence>
<dbReference type="EMBL" id="CP004387">
    <property type="protein sequence ID" value="AJD49662.1"/>
    <property type="molecule type" value="Genomic_DNA"/>
</dbReference>